<evidence type="ECO:0000256" key="10">
    <source>
        <dbReference type="SAM" id="MobiDB-lite"/>
    </source>
</evidence>
<keyword evidence="4" id="KW-0813">Transport</keyword>
<evidence type="ECO:0000259" key="15">
    <source>
        <dbReference type="Pfam" id="PF25967"/>
    </source>
</evidence>
<dbReference type="Pfam" id="PF25944">
    <property type="entry name" value="Beta-barrel_RND"/>
    <property type="match status" value="1"/>
</dbReference>
<dbReference type="GO" id="GO:0015562">
    <property type="term" value="F:efflux transmembrane transporter activity"/>
    <property type="evidence" value="ECO:0007669"/>
    <property type="project" value="TreeGrafter"/>
</dbReference>
<evidence type="ECO:0000256" key="5">
    <source>
        <dbReference type="ARBA" id="ARBA00022475"/>
    </source>
</evidence>
<dbReference type="NCBIfam" id="TIGR01730">
    <property type="entry name" value="RND_mfp"/>
    <property type="match status" value="1"/>
</dbReference>
<feature type="region of interest" description="Disordered" evidence="10">
    <location>
        <begin position="395"/>
        <end position="440"/>
    </location>
</feature>
<dbReference type="KEGG" id="ppj:RK21_01561"/>
<dbReference type="EMBL" id="NTME01000044">
    <property type="protein sequence ID" value="PBJ92636.1"/>
    <property type="molecule type" value="Genomic_DNA"/>
</dbReference>
<comment type="subcellular location">
    <subcellularLocation>
        <location evidence="1">Cell inner membrane</location>
    </subcellularLocation>
    <subcellularLocation>
        <location evidence="2">Membrane</location>
        <topology evidence="2">Lipid-anchor</topology>
    </subcellularLocation>
</comment>
<feature type="transmembrane region" description="Helical" evidence="11">
    <location>
        <begin position="12"/>
        <end position="30"/>
    </location>
</feature>
<dbReference type="InterPro" id="IPR058624">
    <property type="entry name" value="MdtA-like_HH"/>
</dbReference>
<evidence type="ECO:0000256" key="11">
    <source>
        <dbReference type="SAM" id="Phobius"/>
    </source>
</evidence>
<evidence type="ECO:0000259" key="12">
    <source>
        <dbReference type="Pfam" id="PF25876"/>
    </source>
</evidence>
<feature type="domain" description="Multidrug resistance protein MdtA-like barrel-sandwich hybrid" evidence="13">
    <location>
        <begin position="91"/>
        <end position="234"/>
    </location>
</feature>
<keyword evidence="5" id="KW-1003">Cell membrane</keyword>
<keyword evidence="6" id="KW-0997">Cell inner membrane</keyword>
<evidence type="ECO:0000259" key="14">
    <source>
        <dbReference type="Pfam" id="PF25944"/>
    </source>
</evidence>
<dbReference type="Proteomes" id="UP000218102">
    <property type="component" value="Unassembled WGS sequence"/>
</dbReference>
<feature type="domain" description="Multidrug resistance protein MdtA-like beta-barrel" evidence="14">
    <location>
        <begin position="238"/>
        <end position="321"/>
    </location>
</feature>
<feature type="domain" description="Multidrug resistance protein MdtA-like alpha-helical hairpin" evidence="12">
    <location>
        <begin position="132"/>
        <end position="201"/>
    </location>
</feature>
<dbReference type="RefSeq" id="WP_013972979.1">
    <property type="nucleotide sequence ID" value="NZ_CP010359.1"/>
</dbReference>
<evidence type="ECO:0000259" key="13">
    <source>
        <dbReference type="Pfam" id="PF25917"/>
    </source>
</evidence>
<evidence type="ECO:0000313" key="16">
    <source>
        <dbReference type="EMBL" id="PBJ92636.1"/>
    </source>
</evidence>
<feature type="compositionally biased region" description="Polar residues" evidence="10">
    <location>
        <begin position="398"/>
        <end position="411"/>
    </location>
</feature>
<feature type="domain" description="Multidrug resistance protein MdtA-like C-terminal permuted SH3" evidence="15">
    <location>
        <begin position="326"/>
        <end position="386"/>
    </location>
</feature>
<dbReference type="Gene3D" id="1.10.287.470">
    <property type="entry name" value="Helix hairpin bin"/>
    <property type="match status" value="1"/>
</dbReference>
<keyword evidence="7 9" id="KW-0175">Coiled coil</keyword>
<comment type="similarity">
    <text evidence="3">Belongs to the membrane fusion protein (MFP) (TC 8.A.1) family.</text>
</comment>
<dbReference type="InterPro" id="IPR006143">
    <property type="entry name" value="RND_pump_MFP"/>
</dbReference>
<dbReference type="InterPro" id="IPR058627">
    <property type="entry name" value="MdtA-like_C"/>
</dbReference>
<keyword evidence="11" id="KW-0812">Transmembrane</keyword>
<evidence type="ECO:0000256" key="1">
    <source>
        <dbReference type="ARBA" id="ARBA00004533"/>
    </source>
</evidence>
<dbReference type="Gene3D" id="2.40.420.20">
    <property type="match status" value="1"/>
</dbReference>
<organism evidence="16 17">
    <name type="scientific">Pseudomonas plecoglossicida</name>
    <dbReference type="NCBI Taxonomy" id="70775"/>
    <lineage>
        <taxon>Bacteria</taxon>
        <taxon>Pseudomonadati</taxon>
        <taxon>Pseudomonadota</taxon>
        <taxon>Gammaproteobacteria</taxon>
        <taxon>Pseudomonadales</taxon>
        <taxon>Pseudomonadaceae</taxon>
        <taxon>Pseudomonas</taxon>
    </lineage>
</organism>
<evidence type="ECO:0000256" key="7">
    <source>
        <dbReference type="ARBA" id="ARBA00023054"/>
    </source>
</evidence>
<dbReference type="Pfam" id="PF25917">
    <property type="entry name" value="BSH_RND"/>
    <property type="match status" value="1"/>
</dbReference>
<proteinExistence type="inferred from homology"/>
<evidence type="ECO:0000256" key="8">
    <source>
        <dbReference type="ARBA" id="ARBA00023136"/>
    </source>
</evidence>
<dbReference type="InterPro" id="IPR058626">
    <property type="entry name" value="MdtA-like_b-barrel"/>
</dbReference>
<sequence length="440" mass="47006">MQVSNSRSPRRWLVGLLILLLVAALAWWLWPAATPAHKEAGSGRGGKGMGMMGGRPGFGGSSDPVPVRVEPVRVGDFPLYYKALGTVTATNTVNVRSRVAGELVKIHFKEGQQVKAGDLLAEIDPRPYRIALQQAEGTLAQNQAQLKNAQVDLARYKGLYAEDSIAKQTLDTAEAQVAQFQGLVKTNQAQVNDARLNLDFTQIRAPINGRVGLRQLDLGNLVAANDTTALVVITQTEPISVAFTLPETELSTVLERYRSGASLPVEAWDRSDSKLQSTGVLGSIDNQIDTTTGTLKFKGRFENKDLALFPNQFVNVRLLADTLKQVTMAPAAAIQFGNDGSFAYVVNDQNTVNIRKLKVGASDGENSVILEGLKAGERLVLEGTDRLREGTKVEVVEDSSQVPTTPGQHLQGQEAKGSASTGDVQPGEAQPGSAAGKAGA</sequence>
<dbReference type="Pfam" id="PF25967">
    <property type="entry name" value="RND-MFP_C"/>
    <property type="match status" value="1"/>
</dbReference>
<evidence type="ECO:0000256" key="2">
    <source>
        <dbReference type="ARBA" id="ARBA00004635"/>
    </source>
</evidence>
<evidence type="ECO:0000256" key="6">
    <source>
        <dbReference type="ARBA" id="ARBA00022519"/>
    </source>
</evidence>
<dbReference type="Pfam" id="PF25876">
    <property type="entry name" value="HH_MFP_RND"/>
    <property type="match status" value="1"/>
</dbReference>
<feature type="coiled-coil region" evidence="9">
    <location>
        <begin position="132"/>
        <end position="159"/>
    </location>
</feature>
<dbReference type="InterPro" id="IPR058625">
    <property type="entry name" value="MdtA-like_BSH"/>
</dbReference>
<evidence type="ECO:0000313" key="17">
    <source>
        <dbReference type="Proteomes" id="UP000218102"/>
    </source>
</evidence>
<comment type="caution">
    <text evidence="16">The sequence shown here is derived from an EMBL/GenBank/DDBJ whole genome shotgun (WGS) entry which is preliminary data.</text>
</comment>
<dbReference type="PANTHER" id="PTHR30469">
    <property type="entry name" value="MULTIDRUG RESISTANCE PROTEIN MDTA"/>
    <property type="match status" value="1"/>
</dbReference>
<accession>A0A099N0A5</accession>
<dbReference type="NCBIfam" id="NF008589">
    <property type="entry name" value="PRK11556.1"/>
    <property type="match status" value="1"/>
</dbReference>
<protein>
    <submittedName>
        <fullName evidence="16">Multidrug transporter subunit MdtA</fullName>
    </submittedName>
</protein>
<evidence type="ECO:0000256" key="3">
    <source>
        <dbReference type="ARBA" id="ARBA00009477"/>
    </source>
</evidence>
<dbReference type="Gene3D" id="2.40.30.170">
    <property type="match status" value="1"/>
</dbReference>
<dbReference type="GO" id="GO:1990281">
    <property type="term" value="C:efflux pump complex"/>
    <property type="evidence" value="ECO:0007669"/>
    <property type="project" value="TreeGrafter"/>
</dbReference>
<keyword evidence="8 11" id="KW-0472">Membrane</keyword>
<dbReference type="PANTHER" id="PTHR30469:SF12">
    <property type="entry name" value="MULTIDRUG RESISTANCE PROTEIN MDTA"/>
    <property type="match status" value="1"/>
</dbReference>
<reference evidence="16 17" key="1">
    <citation type="submission" date="2017-09" db="EMBL/GenBank/DDBJ databases">
        <authorList>
            <person name="Ehlers B."/>
            <person name="Leendertz F.H."/>
        </authorList>
    </citation>
    <scope>NUCLEOTIDE SEQUENCE [LARGE SCALE GENOMIC DNA]</scope>
    <source>
        <strain evidence="16 17">DJ-1</strain>
    </source>
</reference>
<dbReference type="SUPFAM" id="SSF111369">
    <property type="entry name" value="HlyD-like secretion proteins"/>
    <property type="match status" value="1"/>
</dbReference>
<name>A0A099N0A5_PSEDL</name>
<gene>
    <name evidence="16" type="ORF">CMV24_26215</name>
</gene>
<evidence type="ECO:0000256" key="4">
    <source>
        <dbReference type="ARBA" id="ARBA00022448"/>
    </source>
</evidence>
<dbReference type="AlphaFoldDB" id="A0A099N0A5"/>
<dbReference type="Gene3D" id="2.40.50.100">
    <property type="match status" value="1"/>
</dbReference>
<evidence type="ECO:0000256" key="9">
    <source>
        <dbReference type="SAM" id="Coils"/>
    </source>
</evidence>
<keyword evidence="11" id="KW-1133">Transmembrane helix</keyword>
<dbReference type="STRING" id="1215115.GCA_000688275_03910"/>